<dbReference type="InterPro" id="IPR011204">
    <property type="entry name" value="Virulence_RhuM-like"/>
</dbReference>
<evidence type="ECO:0000313" key="1">
    <source>
        <dbReference type="EMBL" id="ACP53831.1"/>
    </source>
</evidence>
<dbReference type="Proteomes" id="UP000002305">
    <property type="component" value="Chromosome"/>
</dbReference>
<proteinExistence type="predicted"/>
<accession>C3PLJ1</accession>
<evidence type="ECO:0000313" key="2">
    <source>
        <dbReference type="Proteomes" id="UP000002305"/>
    </source>
</evidence>
<dbReference type="EMBL" id="CP001612">
    <property type="protein sequence ID" value="ACP53831.1"/>
    <property type="molecule type" value="Genomic_DNA"/>
</dbReference>
<dbReference type="HOGENOM" id="CLU_048266_4_2_5"/>
<name>C3PLJ1_RICAE</name>
<dbReference type="KEGG" id="raf:RAF_ORF1002"/>
<dbReference type="PANTHER" id="PTHR35810">
    <property type="entry name" value="CYTOPLASMIC PROTEIN-RELATED"/>
    <property type="match status" value="1"/>
</dbReference>
<dbReference type="RefSeq" id="WP_012719972.1">
    <property type="nucleotide sequence ID" value="NC_012633.1"/>
</dbReference>
<dbReference type="AlphaFoldDB" id="C3PLJ1"/>
<sequence>MLNFLTKKDRTVIAKHINKILKERKLDNIVCANFAHTAADGKTYQVEYYNLDMIISVGYRVNSKRGIAFRKWATNLLKECLIKGYSINLHCFYERLHSKVIL</sequence>
<protein>
    <submittedName>
        <fullName evidence="1">Virulence protein</fullName>
    </submittedName>
</protein>
<dbReference type="Pfam" id="PF13310">
    <property type="entry name" value="Virulence_RhuM"/>
    <property type="match status" value="1"/>
</dbReference>
<dbReference type="PANTHER" id="PTHR35810:SF1">
    <property type="entry name" value="CYTOPLASMIC PROTEIN"/>
    <property type="match status" value="1"/>
</dbReference>
<gene>
    <name evidence="1" type="ordered locus">RAF_ORF1002</name>
</gene>
<reference evidence="1 2" key="1">
    <citation type="journal article" date="2009" name="BMC Genomics">
        <title>Analysis of the Rickettsia africae genome reveals that virulence acquisition in Rickettsia species may be explained by genome reduction.</title>
        <authorList>
            <person name="Fournier P.-E."/>
            <person name="El Karkouri K."/>
            <person name="Leroy Q."/>
            <person name="Robert C."/>
            <person name="Giumelli B."/>
            <person name="Renesto P."/>
            <person name="Socolovschi C."/>
            <person name="Parola P."/>
            <person name="Audic S."/>
            <person name="Raoult D."/>
        </authorList>
    </citation>
    <scope>NUCLEOTIDE SEQUENCE [LARGE SCALE GENOMIC DNA]</scope>
    <source>
        <strain evidence="1 2">ESF-5</strain>
    </source>
</reference>
<organism evidence="1 2">
    <name type="scientific">Rickettsia africae (strain ESF-5)</name>
    <dbReference type="NCBI Taxonomy" id="347255"/>
    <lineage>
        <taxon>Bacteria</taxon>
        <taxon>Pseudomonadati</taxon>
        <taxon>Pseudomonadota</taxon>
        <taxon>Alphaproteobacteria</taxon>
        <taxon>Rickettsiales</taxon>
        <taxon>Rickettsiaceae</taxon>
        <taxon>Rickettsieae</taxon>
        <taxon>Rickettsia</taxon>
        <taxon>spotted fever group</taxon>
    </lineage>
</organism>
<keyword evidence="2" id="KW-1185">Reference proteome</keyword>